<dbReference type="PANTHER" id="PTHR12175:SF5">
    <property type="entry name" value="OS03G0795500 PROTEIN"/>
    <property type="match status" value="1"/>
</dbReference>
<dbReference type="InterPro" id="IPR045099">
    <property type="entry name" value="PITH1-like"/>
</dbReference>
<evidence type="ECO:0000313" key="3">
    <source>
        <dbReference type="EMBL" id="KAE9256408.1"/>
    </source>
</evidence>
<dbReference type="InterPro" id="IPR037047">
    <property type="entry name" value="PITH_dom_sf"/>
</dbReference>
<dbReference type="Gene3D" id="2.60.120.470">
    <property type="entry name" value="PITH domain"/>
    <property type="match status" value="1"/>
</dbReference>
<organism evidence="3 4">
    <name type="scientific">Phytophthora fragariae</name>
    <dbReference type="NCBI Taxonomy" id="53985"/>
    <lineage>
        <taxon>Eukaryota</taxon>
        <taxon>Sar</taxon>
        <taxon>Stramenopiles</taxon>
        <taxon>Oomycota</taxon>
        <taxon>Peronosporomycetes</taxon>
        <taxon>Peronosporales</taxon>
        <taxon>Peronosporaceae</taxon>
        <taxon>Phytophthora</taxon>
    </lineage>
</organism>
<dbReference type="Pfam" id="PF06201">
    <property type="entry name" value="PITH"/>
    <property type="match status" value="1"/>
</dbReference>
<evidence type="ECO:0000259" key="2">
    <source>
        <dbReference type="PROSITE" id="PS51532"/>
    </source>
</evidence>
<evidence type="ECO:0000313" key="4">
    <source>
        <dbReference type="Proteomes" id="UP000440367"/>
    </source>
</evidence>
<comment type="similarity">
    <text evidence="1">Belongs to the PITHD1 family.</text>
</comment>
<protein>
    <recommendedName>
        <fullName evidence="2">PITH domain-containing protein</fullName>
    </recommendedName>
</protein>
<sequence length="273" mass="30129">MASKNSVRYPPHLNTQEAYSYSTGDVTFSTFQSVFMDCSAKGSGTKMNVFTACAGCCSTRHSTGKRVFARLGLKAKAVIVVFYVSNFVFENGGSSFWSANMSSTAAAAKSRPYGDLKEVISTKDCYCLNEDPNKPFGNLFIGDETLQLKSDADEQLMLYIEFQDAVKVFSLNIVAPQGEEAPRVIKLFVNRPNLGFSDAGDVEPTQTIELNGEDLLPENDVELRFVKFQRVKNITVFVEENNGAEETAISSLKFFGERLAGTNMNELKKISDE</sequence>
<dbReference type="SUPFAM" id="SSF49785">
    <property type="entry name" value="Galactose-binding domain-like"/>
    <property type="match status" value="1"/>
</dbReference>
<feature type="domain" description="PITH" evidence="2">
    <location>
        <begin position="105"/>
        <end position="273"/>
    </location>
</feature>
<gene>
    <name evidence="3" type="ORF">PF002_g1925</name>
</gene>
<name>A0A6A4AET3_9STRA</name>
<accession>A0A6A4AET3</accession>
<reference evidence="3 4" key="1">
    <citation type="submission" date="2018-08" db="EMBL/GenBank/DDBJ databases">
        <title>Genomic investigation of the strawberry pathogen Phytophthora fragariae indicates pathogenicity is determined by transcriptional variation in three key races.</title>
        <authorList>
            <person name="Adams T.M."/>
            <person name="Armitage A.D."/>
            <person name="Sobczyk M.K."/>
            <person name="Bates H.J."/>
            <person name="Dunwell J.M."/>
            <person name="Nellist C.F."/>
            <person name="Harrison R.J."/>
        </authorList>
    </citation>
    <scope>NUCLEOTIDE SEQUENCE [LARGE SCALE GENOMIC DNA]</scope>
    <source>
        <strain evidence="3 4">BC-1</strain>
    </source>
</reference>
<dbReference type="InterPro" id="IPR008979">
    <property type="entry name" value="Galactose-bd-like_sf"/>
</dbReference>
<evidence type="ECO:0000256" key="1">
    <source>
        <dbReference type="ARBA" id="ARBA00025788"/>
    </source>
</evidence>
<proteinExistence type="inferred from homology"/>
<comment type="caution">
    <text evidence="3">The sequence shown here is derived from an EMBL/GenBank/DDBJ whole genome shotgun (WGS) entry which is preliminary data.</text>
</comment>
<dbReference type="Proteomes" id="UP000440367">
    <property type="component" value="Unassembled WGS sequence"/>
</dbReference>
<dbReference type="GO" id="GO:0005737">
    <property type="term" value="C:cytoplasm"/>
    <property type="evidence" value="ECO:0007669"/>
    <property type="project" value="UniProtKB-ARBA"/>
</dbReference>
<dbReference type="PANTHER" id="PTHR12175">
    <property type="entry name" value="AD039 HT014 THIOREDOXIN FAMILY TRP26"/>
    <property type="match status" value="1"/>
</dbReference>
<dbReference type="PROSITE" id="PS51532">
    <property type="entry name" value="PITH"/>
    <property type="match status" value="1"/>
</dbReference>
<dbReference type="EMBL" id="QXGD01000047">
    <property type="protein sequence ID" value="KAE9256408.1"/>
    <property type="molecule type" value="Genomic_DNA"/>
</dbReference>
<dbReference type="AlphaFoldDB" id="A0A6A4AET3"/>
<dbReference type="InterPro" id="IPR010400">
    <property type="entry name" value="PITH_dom"/>
</dbReference>